<dbReference type="Pfam" id="PF25778">
    <property type="entry name" value="DUF7948"/>
    <property type="match status" value="1"/>
</dbReference>
<name>A0A7C4UBN0_UNCW3</name>
<reference evidence="2" key="1">
    <citation type="journal article" date="2020" name="mSystems">
        <title>Genome- and Community-Level Interaction Insights into Carbon Utilization and Element Cycling Functions of Hydrothermarchaeota in Hydrothermal Sediment.</title>
        <authorList>
            <person name="Zhou Z."/>
            <person name="Liu Y."/>
            <person name="Xu W."/>
            <person name="Pan J."/>
            <person name="Luo Z.H."/>
            <person name="Li M."/>
        </authorList>
    </citation>
    <scope>NUCLEOTIDE SEQUENCE [LARGE SCALE GENOMIC DNA]</scope>
    <source>
        <strain evidence="2">SpSt-780</strain>
    </source>
</reference>
<accession>A0A7C4UBN0</accession>
<sequence>MEVKMVKKIVGLFIVLFCLGFSKENYIGQKGFLHIETDYEKSDHILNDEVKEWLKDFRGFEENIGQVSDLDGKRVDDVLFRARDKNFGIFITEKGVSYVIYKPEKSSDEIGASKNLKSKNDLLHYARIDLELVNVSIDKSQIVYEDELPGYVNYYLPQSPDGILFVKTYKKVRIKEVYPGIDWVFKNEDGRWHYEFEVDKNADIGAIKLKIKYADHKIKDEKKLLLTTPLGEIIDGEVIGYEGKKEIDIAYKEENGLITFDVKNWSRDEKLIIDPPLSLLWGTYYGGSSDENGLSITTDISGNIFVTGYTLSTNFPVLDLGSGAYYQGTYAGGCDAFILKFNNNGVREWATYYGGNDYDHGTSITTDSSGNIFVTGYTQSTNFPVLDPGSGAYFQGTKANYLDAFILKFNNNGVREWATYYGGNGDDYGTSITTDSSGNIFVTGYTSSTDFPVFDPGSGAYFQGTKAVYYDAFILKFNNNGIRERATYYGGNDYDYGYSITTDSSGNVFVTGCTSSTDFPVYDPGSGAYYQGTKANYLDAFILKFNNNGVREWATYYGGNNFDYGTSITTDGSSNIFVTGGTYSTNFPVYDPGSGAYFQGSNAGSSDAFILKFNNNGVREWATYYGGGNGDDYGNSITTDREGNILVTGYTYSTDFPVYDLGGGAYYQGTIAGGRDAFILKFNNNEVQQWATYYGGNDGESGNSITIDGSGNVFVTGATYSTNFPVLDPGGAYYQGTIAGTCDAFILKFETSTGIEESSSDLISILPCSFFNDNIHLKFNKGITGSVGVKLYNISGVVLFEDRYDLEGKKELMISGERIKNLPSGIYLLLVSTDKGTIKMIKLLKLEKNAGG</sequence>
<dbReference type="SUPFAM" id="SSF101898">
    <property type="entry name" value="NHL repeat"/>
    <property type="match status" value="1"/>
</dbReference>
<proteinExistence type="predicted"/>
<dbReference type="InterPro" id="IPR010620">
    <property type="entry name" value="SBBP_repeat"/>
</dbReference>
<comment type="caution">
    <text evidence="2">The sequence shown here is derived from an EMBL/GenBank/DDBJ whole genome shotgun (WGS) entry which is preliminary data.</text>
</comment>
<dbReference type="NCBIfam" id="TIGR04183">
    <property type="entry name" value="Por_Secre_tail"/>
    <property type="match status" value="1"/>
</dbReference>
<gene>
    <name evidence="2" type="ORF">ENV67_01040</name>
</gene>
<dbReference type="InterPro" id="IPR052918">
    <property type="entry name" value="Motility_Chemotaxis_Reg"/>
</dbReference>
<dbReference type="InterPro" id="IPR026444">
    <property type="entry name" value="Secre_tail"/>
</dbReference>
<protein>
    <submittedName>
        <fullName evidence="2">T9SS type A sorting domain-containing protein</fullName>
    </submittedName>
</protein>
<dbReference type="EMBL" id="DTHG01000011">
    <property type="protein sequence ID" value="HGW91112.1"/>
    <property type="molecule type" value="Genomic_DNA"/>
</dbReference>
<dbReference type="AlphaFoldDB" id="A0A7C4UBN0"/>
<dbReference type="Pfam" id="PF06739">
    <property type="entry name" value="SBBP"/>
    <property type="match status" value="7"/>
</dbReference>
<dbReference type="InterPro" id="IPR057708">
    <property type="entry name" value="DUF7948"/>
</dbReference>
<dbReference type="PANTHER" id="PTHR35580:SF1">
    <property type="entry name" value="PHYTASE-LIKE DOMAIN-CONTAINING PROTEIN"/>
    <property type="match status" value="1"/>
</dbReference>
<organism evidence="2">
    <name type="scientific">candidate division WOR-3 bacterium</name>
    <dbReference type="NCBI Taxonomy" id="2052148"/>
    <lineage>
        <taxon>Bacteria</taxon>
        <taxon>Bacteria division WOR-3</taxon>
    </lineage>
</organism>
<feature type="domain" description="DUF7948" evidence="1">
    <location>
        <begin position="60"/>
        <end position="275"/>
    </location>
</feature>
<evidence type="ECO:0000313" key="2">
    <source>
        <dbReference type="EMBL" id="HGW91112.1"/>
    </source>
</evidence>
<evidence type="ECO:0000259" key="1">
    <source>
        <dbReference type="Pfam" id="PF25778"/>
    </source>
</evidence>
<dbReference type="PANTHER" id="PTHR35580">
    <property type="entry name" value="CELL SURFACE GLYCOPROTEIN (S-LAYER PROTEIN)-LIKE PROTEIN"/>
    <property type="match status" value="1"/>
</dbReference>